<dbReference type="KEGG" id="psco:LY89DRAFT_689401"/>
<name>A0A194WS29_MOLSC</name>
<reference evidence="1 2" key="1">
    <citation type="submission" date="2015-10" db="EMBL/GenBank/DDBJ databases">
        <title>Full genome of DAOMC 229536 Phialocephala scopiformis, a fungal endophyte of spruce producing the potent anti-insectan compound rugulosin.</title>
        <authorList>
            <consortium name="DOE Joint Genome Institute"/>
            <person name="Walker A.K."/>
            <person name="Frasz S.L."/>
            <person name="Seifert K.A."/>
            <person name="Miller J.D."/>
            <person name="Mondo S.J."/>
            <person name="Labutti K."/>
            <person name="Lipzen A."/>
            <person name="Dockter R."/>
            <person name="Kennedy M."/>
            <person name="Grigoriev I.V."/>
            <person name="Spatafora J.W."/>
        </authorList>
    </citation>
    <scope>NUCLEOTIDE SEQUENCE [LARGE SCALE GENOMIC DNA]</scope>
    <source>
        <strain evidence="1 2">CBS 120377</strain>
    </source>
</reference>
<organism evidence="1 2">
    <name type="scientific">Mollisia scopiformis</name>
    <name type="common">Conifer needle endophyte fungus</name>
    <name type="synonym">Phialocephala scopiformis</name>
    <dbReference type="NCBI Taxonomy" id="149040"/>
    <lineage>
        <taxon>Eukaryota</taxon>
        <taxon>Fungi</taxon>
        <taxon>Dikarya</taxon>
        <taxon>Ascomycota</taxon>
        <taxon>Pezizomycotina</taxon>
        <taxon>Leotiomycetes</taxon>
        <taxon>Helotiales</taxon>
        <taxon>Mollisiaceae</taxon>
        <taxon>Mollisia</taxon>
    </lineage>
</organism>
<dbReference type="GO" id="GO:0016705">
    <property type="term" value="F:oxidoreductase activity, acting on paired donors, with incorporation or reduction of molecular oxygen"/>
    <property type="evidence" value="ECO:0007669"/>
    <property type="project" value="InterPro"/>
</dbReference>
<dbReference type="RefSeq" id="XP_018065133.1">
    <property type="nucleotide sequence ID" value="XM_018215901.1"/>
</dbReference>
<protein>
    <submittedName>
        <fullName evidence="1">Uncharacterized protein</fullName>
    </submittedName>
</protein>
<dbReference type="SUPFAM" id="SSF48264">
    <property type="entry name" value="Cytochrome P450"/>
    <property type="match status" value="1"/>
</dbReference>
<dbReference type="AlphaFoldDB" id="A0A194WS29"/>
<dbReference type="InParanoid" id="A0A194WS29"/>
<dbReference type="Proteomes" id="UP000070700">
    <property type="component" value="Unassembled WGS sequence"/>
</dbReference>
<evidence type="ECO:0000313" key="1">
    <source>
        <dbReference type="EMBL" id="KUJ10778.1"/>
    </source>
</evidence>
<dbReference type="GO" id="GO:0005506">
    <property type="term" value="F:iron ion binding"/>
    <property type="evidence" value="ECO:0007669"/>
    <property type="project" value="InterPro"/>
</dbReference>
<dbReference type="InterPro" id="IPR036396">
    <property type="entry name" value="Cyt_P450_sf"/>
</dbReference>
<dbReference type="GeneID" id="28825627"/>
<dbReference type="EMBL" id="KQ947428">
    <property type="protein sequence ID" value="KUJ10778.1"/>
    <property type="molecule type" value="Genomic_DNA"/>
</dbReference>
<dbReference type="GO" id="GO:0020037">
    <property type="term" value="F:heme binding"/>
    <property type="evidence" value="ECO:0007669"/>
    <property type="project" value="InterPro"/>
</dbReference>
<dbReference type="Gene3D" id="1.10.630.10">
    <property type="entry name" value="Cytochrome P450"/>
    <property type="match status" value="1"/>
</dbReference>
<accession>A0A194WS29</accession>
<keyword evidence="2" id="KW-1185">Reference proteome</keyword>
<proteinExistence type="predicted"/>
<evidence type="ECO:0000313" key="2">
    <source>
        <dbReference type="Proteomes" id="UP000070700"/>
    </source>
</evidence>
<sequence length="425" mass="49404">MITQLFQNIITFLTSLYNLLFPQTPTFYHETAPCTALLQETTLTKRALPNRRLITAFGIENAFTTISPQIHQNFLNKVSALLEKSNNDISRRFLAADALRIGQEYIERSPSPIVSLSKLVQVVVFRTVLTIFFPHVAKGFTEDGLLKDIDVKIISAQINKLWYDSKDPWKVFAAQYGPRRWSSIMREREILLERLELQFPWYRTYLPQRNPLNILVPAHQGLWGVVLRCLIEVRFRSQGERRREWMELFRWFLGEPTEAWHRGNEKGLEVQMIVAETLRLYPPTKRMYIQQEDGRLDAVDIEKMHRVGERWGDDPLVFRPERWVEIGLDVVGTDCYMPFGRKVGVEGDGKADTVSQCPSRLRGGPKLIAVIVGALLELLDEEWELEDGWDMKDDIFDGEPLRSGKDAYESLGLWRRHIQPFEILD</sequence>
<gene>
    <name evidence="1" type="ORF">LY89DRAFT_689401</name>
</gene>
<dbReference type="OrthoDB" id="10029320at2759"/>
<dbReference type="GO" id="GO:0004497">
    <property type="term" value="F:monooxygenase activity"/>
    <property type="evidence" value="ECO:0007669"/>
    <property type="project" value="InterPro"/>
</dbReference>